<evidence type="ECO:0000313" key="5">
    <source>
        <dbReference type="EMBL" id="NHC37289.1"/>
    </source>
</evidence>
<organism evidence="5 6">
    <name type="scientific">Scytonema millei VB511283</name>
    <dbReference type="NCBI Taxonomy" id="1245923"/>
    <lineage>
        <taxon>Bacteria</taxon>
        <taxon>Bacillati</taxon>
        <taxon>Cyanobacteriota</taxon>
        <taxon>Cyanophyceae</taxon>
        <taxon>Nostocales</taxon>
        <taxon>Scytonemataceae</taxon>
        <taxon>Scytonema</taxon>
    </lineage>
</organism>
<comment type="caution">
    <text evidence="5">The sequence shown here is derived from an EMBL/GenBank/DDBJ whole genome shotgun (WGS) entry which is preliminary data.</text>
</comment>
<dbReference type="PANTHER" id="PTHR12599:SF0">
    <property type="entry name" value="PTERIN-4-ALPHA-CARBINOLAMINE DEHYDRATASE"/>
    <property type="match status" value="1"/>
</dbReference>
<accession>A0A9X5I705</accession>
<comment type="similarity">
    <text evidence="2 4">Belongs to the pterin-4-alpha-carbinolamine dehydratase family.</text>
</comment>
<keyword evidence="3 4" id="KW-0456">Lyase</keyword>
<keyword evidence="6" id="KW-1185">Reference proteome</keyword>
<dbReference type="AlphaFoldDB" id="A0A9X5I705"/>
<dbReference type="EC" id="4.2.1.96" evidence="4"/>
<evidence type="ECO:0000256" key="1">
    <source>
        <dbReference type="ARBA" id="ARBA00001554"/>
    </source>
</evidence>
<dbReference type="InterPro" id="IPR001533">
    <property type="entry name" value="Pterin_deHydtase"/>
</dbReference>
<dbReference type="PANTHER" id="PTHR12599">
    <property type="entry name" value="PTERIN-4-ALPHA-CARBINOLAMINE DEHYDRATASE"/>
    <property type="match status" value="1"/>
</dbReference>
<name>A0A9X5I705_9CYAN</name>
<proteinExistence type="inferred from homology"/>
<dbReference type="SUPFAM" id="SSF55248">
    <property type="entry name" value="PCD-like"/>
    <property type="match status" value="1"/>
</dbReference>
<dbReference type="InterPro" id="IPR036428">
    <property type="entry name" value="PCD_sf"/>
</dbReference>
<protein>
    <recommendedName>
        <fullName evidence="4">Putative pterin-4-alpha-carbinolamine dehydratase</fullName>
        <shortName evidence="4">PHS</shortName>
        <ecNumber evidence="4">4.2.1.96</ecNumber>
    </recommendedName>
    <alternativeName>
        <fullName evidence="4">4-alpha-hydroxy-tetrahydropterin dehydratase</fullName>
    </alternativeName>
    <alternativeName>
        <fullName evidence="4">Pterin carbinolamine dehydratase</fullName>
        <shortName evidence="4">PCD</shortName>
    </alternativeName>
</protein>
<dbReference type="EMBL" id="JTJC03000007">
    <property type="protein sequence ID" value="NHC37289.1"/>
    <property type="molecule type" value="Genomic_DNA"/>
</dbReference>
<gene>
    <name evidence="5" type="ORF">QH73_0022060</name>
</gene>
<dbReference type="CDD" id="cd00914">
    <property type="entry name" value="PCD_DCoH_subfamily_b"/>
    <property type="match status" value="1"/>
</dbReference>
<dbReference type="OrthoDB" id="9794987at2"/>
<comment type="catalytic activity">
    <reaction evidence="1 4">
        <text>(4aS,6R)-4a-hydroxy-L-erythro-5,6,7,8-tetrahydrobiopterin = (6R)-L-erythro-6,7-dihydrobiopterin + H2O</text>
        <dbReference type="Rhea" id="RHEA:11920"/>
        <dbReference type="ChEBI" id="CHEBI:15377"/>
        <dbReference type="ChEBI" id="CHEBI:15642"/>
        <dbReference type="ChEBI" id="CHEBI:43120"/>
        <dbReference type="EC" id="4.2.1.96"/>
    </reaction>
</comment>
<dbReference type="Proteomes" id="UP000031532">
    <property type="component" value="Unassembled WGS sequence"/>
</dbReference>
<evidence type="ECO:0000256" key="3">
    <source>
        <dbReference type="ARBA" id="ARBA00023239"/>
    </source>
</evidence>
<dbReference type="GO" id="GO:0006729">
    <property type="term" value="P:tetrahydrobiopterin biosynthetic process"/>
    <property type="evidence" value="ECO:0007669"/>
    <property type="project" value="InterPro"/>
</dbReference>
<dbReference type="HAMAP" id="MF_00434">
    <property type="entry name" value="Pterin_4_alpha"/>
    <property type="match status" value="1"/>
</dbReference>
<evidence type="ECO:0000256" key="2">
    <source>
        <dbReference type="ARBA" id="ARBA00006472"/>
    </source>
</evidence>
<evidence type="ECO:0000256" key="4">
    <source>
        <dbReference type="HAMAP-Rule" id="MF_00434"/>
    </source>
</evidence>
<dbReference type="NCBIfam" id="NF002017">
    <property type="entry name" value="PRK00823.1-2"/>
    <property type="match status" value="1"/>
</dbReference>
<dbReference type="Pfam" id="PF01329">
    <property type="entry name" value="Pterin_4a"/>
    <property type="match status" value="1"/>
</dbReference>
<dbReference type="Gene3D" id="3.30.1360.20">
    <property type="entry name" value="Transcriptional coactivator/pterin dehydratase"/>
    <property type="match status" value="1"/>
</dbReference>
<sequence length="100" mass="11058">MSNSQTSNSQLSEAELKKALGELSGWSIEAGKLHRQYQFKSFVEAFGFMSSLALVAESMGHHPEWFNVYNRVTIDLTTHDAGGITAKDVELARKANQLAK</sequence>
<dbReference type="GO" id="GO:0008124">
    <property type="term" value="F:4-alpha-hydroxytetrahydrobiopterin dehydratase activity"/>
    <property type="evidence" value="ECO:0007669"/>
    <property type="project" value="UniProtKB-UniRule"/>
</dbReference>
<dbReference type="NCBIfam" id="NF002018">
    <property type="entry name" value="PRK00823.1-3"/>
    <property type="match status" value="1"/>
</dbReference>
<reference evidence="5 6" key="1">
    <citation type="journal article" date="2015" name="Genome Announc.">
        <title>Draft Genome Sequence of the Terrestrial Cyanobacterium Scytonema millei VB511283, Isolated from Eastern India.</title>
        <authorList>
            <person name="Sen D."/>
            <person name="Chandrababunaidu M.M."/>
            <person name="Singh D."/>
            <person name="Sanghi N."/>
            <person name="Ghorai A."/>
            <person name="Mishra G.P."/>
            <person name="Madduluri M."/>
            <person name="Adhikary S.P."/>
            <person name="Tripathy S."/>
        </authorList>
    </citation>
    <scope>NUCLEOTIDE SEQUENCE [LARGE SCALE GENOMIC DNA]</scope>
    <source>
        <strain evidence="5 6">VB511283</strain>
    </source>
</reference>
<evidence type="ECO:0000313" key="6">
    <source>
        <dbReference type="Proteomes" id="UP000031532"/>
    </source>
</evidence>